<evidence type="ECO:0000256" key="2">
    <source>
        <dbReference type="SAM" id="Phobius"/>
    </source>
</evidence>
<dbReference type="Gene3D" id="1.20.1600.10">
    <property type="entry name" value="Outer membrane efflux proteins (OEP)"/>
    <property type="match status" value="1"/>
</dbReference>
<feature type="coiled-coil region" evidence="1">
    <location>
        <begin position="63"/>
        <end position="90"/>
    </location>
</feature>
<protein>
    <submittedName>
        <fullName evidence="3">Uncharacterized protein</fullName>
    </submittedName>
</protein>
<accession>A0A927U905</accession>
<gene>
    <name evidence="3" type="ORF">E7272_00095</name>
</gene>
<evidence type="ECO:0000313" key="4">
    <source>
        <dbReference type="Proteomes" id="UP000766246"/>
    </source>
</evidence>
<feature type="coiled-coil region" evidence="1">
    <location>
        <begin position="966"/>
        <end position="1025"/>
    </location>
</feature>
<feature type="transmembrane region" description="Helical" evidence="2">
    <location>
        <begin position="12"/>
        <end position="31"/>
    </location>
</feature>
<feature type="coiled-coil region" evidence="1">
    <location>
        <begin position="364"/>
        <end position="447"/>
    </location>
</feature>
<feature type="coiled-coil region" evidence="1">
    <location>
        <begin position="190"/>
        <end position="217"/>
    </location>
</feature>
<evidence type="ECO:0000313" key="3">
    <source>
        <dbReference type="EMBL" id="MBE5918220.1"/>
    </source>
</evidence>
<evidence type="ECO:0000256" key="1">
    <source>
        <dbReference type="SAM" id="Coils"/>
    </source>
</evidence>
<keyword evidence="2" id="KW-0812">Transmembrane</keyword>
<proteinExistence type="predicted"/>
<dbReference type="AlphaFoldDB" id="A0A927U905"/>
<organism evidence="3 4">
    <name type="scientific">Pseudobutyrivibrio ruminis</name>
    <dbReference type="NCBI Taxonomy" id="46206"/>
    <lineage>
        <taxon>Bacteria</taxon>
        <taxon>Bacillati</taxon>
        <taxon>Bacillota</taxon>
        <taxon>Clostridia</taxon>
        <taxon>Lachnospirales</taxon>
        <taxon>Lachnospiraceae</taxon>
        <taxon>Pseudobutyrivibrio</taxon>
    </lineage>
</organism>
<comment type="caution">
    <text evidence="3">The sequence shown here is derived from an EMBL/GenBank/DDBJ whole genome shotgun (WGS) entry which is preliminary data.</text>
</comment>
<keyword evidence="1" id="KW-0175">Coiled coil</keyword>
<keyword evidence="2" id="KW-1133">Transmembrane helix</keyword>
<dbReference type="SUPFAM" id="SSF56954">
    <property type="entry name" value="Outer membrane efflux proteins (OEP)"/>
    <property type="match status" value="1"/>
</dbReference>
<keyword evidence="2" id="KW-0472">Membrane</keyword>
<dbReference type="EMBL" id="SVER01000001">
    <property type="protein sequence ID" value="MBE5918220.1"/>
    <property type="molecule type" value="Genomic_DNA"/>
</dbReference>
<feature type="coiled-coil region" evidence="1">
    <location>
        <begin position="843"/>
        <end position="877"/>
    </location>
</feature>
<sequence length="1042" mass="117384">MLGSGFSRKKHLIRFISLILVCSLTLSGMAVSRYDRGLGQVYAAQKLKLSAAKKLAVANSDKIDALDTKIESKQAERQSAIKALEEKQRDMATFRWSPLLSFKFPTTPSEAEAFEFQFKPVQLEYSIKTIKHQLDDEKLTEYEKVSNLYIDIITYTAEVAFLEERIANLDTAIGKNKAKVLEGTATKGQVELQEKKLKKMRSDIATQKKKLLSAKEKLGKEVGFSVTSGYTFDEEFVVTNMSRDCVEKLQQVAVDNDQTVFEARQEMQLAGLNLQINYNLMSQKYGGDISMIQGYISQLQDGSGQTINKRAFKKDYDAFLKKIDSPWAGYWKILFFKIPKEWLKGSQDGVRYIEDDPYVLYSAALDYQAACKDYNNACDELKQNVADYFDSLMDARSAYISAKDDMKKEKADLMEAESKNAMGTMTLEEFEMVSEEYEAARTQLKDSLSTYSKSLYSFDRITCGGASEYIMAESLSAQTGGVGFGTAENKKKNPIDEVTPVLASGATYSIRSIVDTQEFVLYVDIPDGFEPQVTHFELWADNRQIGQRVPVTGSIRHLKIAVSDVNSIFVRLYNGSDFVDDCAIDPDTSYGPLNITSSYKVDELVNYPVIGTYTIEDDTTTDMIRVRFAFDQTAVKDVYPKGADVAFYNLATEKSLYLFSNDLIAQDQAFSYMAFIKRDVGKLTLRLFDKNGDYIGGAKLDGDNGNIFVDKSITDEDMHKVAARQILTEIKGKSLNDELKRVTDLYNSAKGNSADSSTAEYYKKHIEEIKNELKTISANISDEEIEEALSTYKDEIDKRVSENSNKADTTDSEKVAEEISAKNEIIKDAAIRFVKEKRDKDRRAAIAKTISDYENELMKAQRQYAAAADEKTKADIEQKVRDTQAKIILEKDKLKEIDSSEVTEDEINAALIEHGDEIYSSVVDKLNSAMLFGTPTGKWAVQYLQAHGVADSEKNVRMIVSAASKIEDYEKKLERKKVIEKQLKEAEEKHVKLSKSKSSTDRACARKLKIIIAAYNKNLKTLEKEIEEVDPGRELKDNENGK</sequence>
<name>A0A927U905_9FIRM</name>
<reference evidence="3" key="1">
    <citation type="submission" date="2019-04" db="EMBL/GenBank/DDBJ databases">
        <title>Evolution of Biomass-Degrading Anaerobic Consortia Revealed by Metagenomics.</title>
        <authorList>
            <person name="Peng X."/>
        </authorList>
    </citation>
    <scope>NUCLEOTIDE SEQUENCE</scope>
    <source>
        <strain evidence="3">SIG311</strain>
    </source>
</reference>
<dbReference type="Proteomes" id="UP000766246">
    <property type="component" value="Unassembled WGS sequence"/>
</dbReference>